<dbReference type="AlphaFoldDB" id="A0AAE0WBA6"/>
<sequence>MVRKNISRVGIVENIHFGTSQEYGDMMAVNKSQESRLLSVEDKWKIIFNEKTRAPIYAVTQYVDHIKMFLGDKGTKQWSRDRTIDDRSESLHPISYMLRKLKFDLKMSYKSFVEEFVTKPNCGISYLVQLLKALLNTGSRLSGSTKKSSLKEYKKTLTDEHDCLLCIIYSFRVKESLDLLLEESYGLETIAMCLISNFVKCRTSAIEILSIAFTSPNGFGRVLDCFSYLRLKIGEVVRFKFLINMLNVQSPQNVIFQVSCMKFINSFLKAAENLNARVALQHEIECAGFSVDVFDSVLERNGLEYEDLKSELNEWQESYIDVDAIMASFDRRPQRNNQENKIFKAEKRLLESRIRTLEEQLQTFKEALAAKRDASCQCDTGLIKKILKDASCQCQISSFTKWTSKKKKKAPPVPSKPAKDYFPFKSQEIVSLMEPVPQQQLNQTELLPDYDDSITVDTEESMDKVLGWLDTHCRDPNTLVPDIQSSSSQSKRLYNYTERSDLTCEHKAMLSVCKCSETSKQDCRNEILKQNVHKEDSLCNAIPYCRRKISTNDIFFKRNEVYHKTDCYHSNTVQRSGTPNVMLNSPQFRKKPLETHSQSSDSAIGGSGKERSWNERESQNRKYMDHTEAEVQIDPSDSISNCPMNEPEPDYSSVGSRVSVGYDIMDILKEFDKLDGYLVSPTDSRPKMSAFVTVTPMVNI</sequence>
<proteinExistence type="predicted"/>
<dbReference type="InterPro" id="IPR014768">
    <property type="entry name" value="GBD/FH3_dom"/>
</dbReference>
<reference evidence="4" key="2">
    <citation type="journal article" date="2021" name="Genome Biol. Evol.">
        <title>Developing a high-quality reference genome for a parasitic bivalve with doubly uniparental inheritance (Bivalvia: Unionida).</title>
        <authorList>
            <person name="Smith C.H."/>
        </authorList>
    </citation>
    <scope>NUCLEOTIDE SEQUENCE</scope>
    <source>
        <strain evidence="4">CHS0354</strain>
        <tissue evidence="4">Mantle</tissue>
    </source>
</reference>
<dbReference type="GO" id="GO:0030866">
    <property type="term" value="P:cortical actin cytoskeleton organization"/>
    <property type="evidence" value="ECO:0007669"/>
    <property type="project" value="TreeGrafter"/>
</dbReference>
<evidence type="ECO:0000313" key="4">
    <source>
        <dbReference type="EMBL" id="KAK3607140.1"/>
    </source>
</evidence>
<evidence type="ECO:0000259" key="3">
    <source>
        <dbReference type="PROSITE" id="PS51232"/>
    </source>
</evidence>
<evidence type="ECO:0000313" key="5">
    <source>
        <dbReference type="Proteomes" id="UP001195483"/>
    </source>
</evidence>
<dbReference type="GO" id="GO:0031267">
    <property type="term" value="F:small GTPase binding"/>
    <property type="evidence" value="ECO:0007669"/>
    <property type="project" value="InterPro"/>
</dbReference>
<dbReference type="InterPro" id="IPR010472">
    <property type="entry name" value="FH3_dom"/>
</dbReference>
<reference evidence="4" key="3">
    <citation type="submission" date="2023-05" db="EMBL/GenBank/DDBJ databases">
        <authorList>
            <person name="Smith C.H."/>
        </authorList>
    </citation>
    <scope>NUCLEOTIDE SEQUENCE</scope>
    <source>
        <strain evidence="4">CHS0354</strain>
        <tissue evidence="4">Mantle</tissue>
    </source>
</reference>
<dbReference type="Pfam" id="PF06367">
    <property type="entry name" value="Drf_FH3"/>
    <property type="match status" value="1"/>
</dbReference>
<organism evidence="4 5">
    <name type="scientific">Potamilus streckersoni</name>
    <dbReference type="NCBI Taxonomy" id="2493646"/>
    <lineage>
        <taxon>Eukaryota</taxon>
        <taxon>Metazoa</taxon>
        <taxon>Spiralia</taxon>
        <taxon>Lophotrochozoa</taxon>
        <taxon>Mollusca</taxon>
        <taxon>Bivalvia</taxon>
        <taxon>Autobranchia</taxon>
        <taxon>Heteroconchia</taxon>
        <taxon>Palaeoheterodonta</taxon>
        <taxon>Unionida</taxon>
        <taxon>Unionoidea</taxon>
        <taxon>Unionidae</taxon>
        <taxon>Ambleminae</taxon>
        <taxon>Lampsilini</taxon>
        <taxon>Potamilus</taxon>
    </lineage>
</organism>
<dbReference type="SUPFAM" id="SSF48371">
    <property type="entry name" value="ARM repeat"/>
    <property type="match status" value="1"/>
</dbReference>
<accession>A0AAE0WBA6</accession>
<gene>
    <name evidence="4" type="ORF">CHS0354_034295</name>
</gene>
<name>A0AAE0WBA6_9BIVA</name>
<feature type="coiled-coil region" evidence="1">
    <location>
        <begin position="298"/>
        <end position="374"/>
    </location>
</feature>
<dbReference type="Gene3D" id="1.25.10.10">
    <property type="entry name" value="Leucine-rich Repeat Variant"/>
    <property type="match status" value="1"/>
</dbReference>
<feature type="domain" description="GBD/FH3" evidence="3">
    <location>
        <begin position="7"/>
        <end position="420"/>
    </location>
</feature>
<keyword evidence="1" id="KW-0175">Coiled coil</keyword>
<keyword evidence="5" id="KW-1185">Reference proteome</keyword>
<dbReference type="GO" id="GO:0051015">
    <property type="term" value="F:actin filament binding"/>
    <property type="evidence" value="ECO:0007669"/>
    <property type="project" value="TreeGrafter"/>
</dbReference>
<dbReference type="PROSITE" id="PS51232">
    <property type="entry name" value="GBD_FH3"/>
    <property type="match status" value="1"/>
</dbReference>
<protein>
    <recommendedName>
        <fullName evidence="3">GBD/FH3 domain-containing protein</fullName>
    </recommendedName>
</protein>
<evidence type="ECO:0000256" key="2">
    <source>
        <dbReference type="SAM" id="MobiDB-lite"/>
    </source>
</evidence>
<dbReference type="InterPro" id="IPR011989">
    <property type="entry name" value="ARM-like"/>
</dbReference>
<dbReference type="InterPro" id="IPR010473">
    <property type="entry name" value="GTPase-bd"/>
</dbReference>
<evidence type="ECO:0000256" key="1">
    <source>
        <dbReference type="SAM" id="Coils"/>
    </source>
</evidence>
<dbReference type="GO" id="GO:0005829">
    <property type="term" value="C:cytosol"/>
    <property type="evidence" value="ECO:0007669"/>
    <property type="project" value="TreeGrafter"/>
</dbReference>
<comment type="caution">
    <text evidence="4">The sequence shown here is derived from an EMBL/GenBank/DDBJ whole genome shotgun (WGS) entry which is preliminary data.</text>
</comment>
<dbReference type="InterPro" id="IPR043592">
    <property type="entry name" value="FMNL_animal"/>
</dbReference>
<feature type="region of interest" description="Disordered" evidence="2">
    <location>
        <begin position="591"/>
        <end position="625"/>
    </location>
</feature>
<dbReference type="Proteomes" id="UP001195483">
    <property type="component" value="Unassembled WGS sequence"/>
</dbReference>
<dbReference type="SMART" id="SM01139">
    <property type="entry name" value="Drf_FH3"/>
    <property type="match status" value="1"/>
</dbReference>
<dbReference type="SMART" id="SM01140">
    <property type="entry name" value="Drf_GBD"/>
    <property type="match status" value="1"/>
</dbReference>
<reference evidence="4" key="1">
    <citation type="journal article" date="2021" name="Genome Biol. Evol.">
        <title>A High-Quality Reference Genome for a Parasitic Bivalve with Doubly Uniparental Inheritance (Bivalvia: Unionida).</title>
        <authorList>
            <person name="Smith C.H."/>
        </authorList>
    </citation>
    <scope>NUCLEOTIDE SEQUENCE</scope>
    <source>
        <strain evidence="4">CHS0354</strain>
    </source>
</reference>
<dbReference type="PANTHER" id="PTHR45857:SF9">
    <property type="entry name" value="MULTIPLE WING HAIRS, ISOFORM C"/>
    <property type="match status" value="1"/>
</dbReference>
<dbReference type="GO" id="GO:0008360">
    <property type="term" value="P:regulation of cell shape"/>
    <property type="evidence" value="ECO:0007669"/>
    <property type="project" value="TreeGrafter"/>
</dbReference>
<dbReference type="EMBL" id="JAEAOA010002008">
    <property type="protein sequence ID" value="KAK3607140.1"/>
    <property type="molecule type" value="Genomic_DNA"/>
</dbReference>
<feature type="compositionally biased region" description="Basic and acidic residues" evidence="2">
    <location>
        <begin position="608"/>
        <end position="625"/>
    </location>
</feature>
<dbReference type="GO" id="GO:0016477">
    <property type="term" value="P:cell migration"/>
    <property type="evidence" value="ECO:0007669"/>
    <property type="project" value="TreeGrafter"/>
</dbReference>
<dbReference type="PANTHER" id="PTHR45857">
    <property type="entry name" value="FORMIN-LIKE PROTEIN"/>
    <property type="match status" value="1"/>
</dbReference>
<dbReference type="InterPro" id="IPR016024">
    <property type="entry name" value="ARM-type_fold"/>
</dbReference>